<comment type="subcellular location">
    <subcellularLocation>
        <location evidence="1">Cell outer membrane</location>
    </subcellularLocation>
</comment>
<evidence type="ECO:0000259" key="7">
    <source>
        <dbReference type="Pfam" id="PF14322"/>
    </source>
</evidence>
<feature type="domain" description="SusD-like N-terminal" evidence="7">
    <location>
        <begin position="95"/>
        <end position="225"/>
    </location>
</feature>
<accession>A0ABT8KH88</accession>
<reference evidence="8" key="1">
    <citation type="submission" date="2023-06" db="EMBL/GenBank/DDBJ databases">
        <title>Genomic of Parafulvivirga corallium.</title>
        <authorList>
            <person name="Wang G."/>
        </authorList>
    </citation>
    <scope>NUCLEOTIDE SEQUENCE</scope>
    <source>
        <strain evidence="8">BMA10</strain>
    </source>
</reference>
<evidence type="ECO:0000256" key="3">
    <source>
        <dbReference type="ARBA" id="ARBA00022729"/>
    </source>
</evidence>
<evidence type="ECO:0000313" key="8">
    <source>
        <dbReference type="EMBL" id="MDN5200079.1"/>
    </source>
</evidence>
<evidence type="ECO:0000256" key="1">
    <source>
        <dbReference type="ARBA" id="ARBA00004442"/>
    </source>
</evidence>
<evidence type="ECO:0000313" key="9">
    <source>
        <dbReference type="Proteomes" id="UP001172082"/>
    </source>
</evidence>
<keyword evidence="5" id="KW-0998">Cell outer membrane</keyword>
<evidence type="ECO:0000256" key="4">
    <source>
        <dbReference type="ARBA" id="ARBA00023136"/>
    </source>
</evidence>
<dbReference type="PROSITE" id="PS51257">
    <property type="entry name" value="PROKAR_LIPOPROTEIN"/>
    <property type="match status" value="1"/>
</dbReference>
<evidence type="ECO:0000256" key="5">
    <source>
        <dbReference type="ARBA" id="ARBA00023237"/>
    </source>
</evidence>
<dbReference type="Pfam" id="PF14322">
    <property type="entry name" value="SusD-like_3"/>
    <property type="match status" value="1"/>
</dbReference>
<dbReference type="SUPFAM" id="SSF48452">
    <property type="entry name" value="TPR-like"/>
    <property type="match status" value="1"/>
</dbReference>
<dbReference type="Proteomes" id="UP001172082">
    <property type="component" value="Unassembled WGS sequence"/>
</dbReference>
<protein>
    <submittedName>
        <fullName evidence="8">RagB/SusD family nutrient uptake outer membrane protein</fullName>
    </submittedName>
</protein>
<dbReference type="Gene3D" id="1.25.40.390">
    <property type="match status" value="1"/>
</dbReference>
<sequence length="478" mass="52872">MKKILIIFCLGALLSTGCEDLLDTEPTDQISRENALSDLPGVKSLLISGYSALRDDQYYGYHYMTMPDVLADNIKAAIGAGTGRLSLEAINTVGETFELWATGYFIINVTNTVLERIDGVEGSEAEKNQIRGASYFLRALTYHDLVKTYSRDPGNGGGPGVPILLESFDGLDADAFPARASVNDVYTQIEQDLQSAISLLDNASERYPYEATQVAAKALMSRVKLYQEQWQEAANFAQQVIDEAPVTLENGDNYVNIFLQASEAIFSVNFQLPSDALNVNIQLSQFYRVTGSGVGAGDGVVRMGLLEQYEGFDFSDDSGVTDKRFSILDRQMHGPEEVYFALKYNSYKGPGLDDVNVIRLAEMYLNQAEAFAELGDEDMARQKINVIRSRAGLSDITNAFSGDLLKNEIFKQRRIELAFEGHRFFDLKRRAMDIPKGISGVDCTTECTIVNGDFRVLANIPAREIRVNSSLVQNPGYN</sequence>
<dbReference type="RefSeq" id="WP_346750106.1">
    <property type="nucleotide sequence ID" value="NZ_JAUJEA010000001.1"/>
</dbReference>
<keyword evidence="3" id="KW-0732">Signal</keyword>
<proteinExistence type="inferred from homology"/>
<evidence type="ECO:0000256" key="2">
    <source>
        <dbReference type="ARBA" id="ARBA00006275"/>
    </source>
</evidence>
<keyword evidence="9" id="KW-1185">Reference proteome</keyword>
<comment type="caution">
    <text evidence="8">The sequence shown here is derived from an EMBL/GenBank/DDBJ whole genome shotgun (WGS) entry which is preliminary data.</text>
</comment>
<keyword evidence="4" id="KW-0472">Membrane</keyword>
<comment type="similarity">
    <text evidence="2">Belongs to the SusD family.</text>
</comment>
<dbReference type="Pfam" id="PF07980">
    <property type="entry name" value="SusD_RagB"/>
    <property type="match status" value="1"/>
</dbReference>
<dbReference type="InterPro" id="IPR012944">
    <property type="entry name" value="SusD_RagB_dom"/>
</dbReference>
<evidence type="ECO:0000259" key="6">
    <source>
        <dbReference type="Pfam" id="PF07980"/>
    </source>
</evidence>
<gene>
    <name evidence="8" type="ORF">QQ008_01870</name>
</gene>
<dbReference type="InterPro" id="IPR011990">
    <property type="entry name" value="TPR-like_helical_dom_sf"/>
</dbReference>
<name>A0ABT8KH88_9BACT</name>
<dbReference type="InterPro" id="IPR033985">
    <property type="entry name" value="SusD-like_N"/>
</dbReference>
<feature type="domain" description="RagB/SusD" evidence="6">
    <location>
        <begin position="352"/>
        <end position="477"/>
    </location>
</feature>
<dbReference type="CDD" id="cd08977">
    <property type="entry name" value="SusD"/>
    <property type="match status" value="1"/>
</dbReference>
<dbReference type="EMBL" id="JAUJEA010000001">
    <property type="protein sequence ID" value="MDN5200079.1"/>
    <property type="molecule type" value="Genomic_DNA"/>
</dbReference>
<organism evidence="8 9">
    <name type="scientific">Splendidivirga corallicola</name>
    <dbReference type="NCBI Taxonomy" id="3051826"/>
    <lineage>
        <taxon>Bacteria</taxon>
        <taxon>Pseudomonadati</taxon>
        <taxon>Bacteroidota</taxon>
        <taxon>Cytophagia</taxon>
        <taxon>Cytophagales</taxon>
        <taxon>Splendidivirgaceae</taxon>
        <taxon>Splendidivirga</taxon>
    </lineage>
</organism>